<feature type="transmembrane region" description="Helical" evidence="9">
    <location>
        <begin position="559"/>
        <end position="581"/>
    </location>
</feature>
<dbReference type="Pfam" id="PF01740">
    <property type="entry name" value="STAS"/>
    <property type="match status" value="1"/>
</dbReference>
<feature type="transmembrane region" description="Helical" evidence="9">
    <location>
        <begin position="497"/>
        <end position="517"/>
    </location>
</feature>
<name>A0AAF0IGI8_9EURO</name>
<feature type="transmembrane region" description="Helical" evidence="9">
    <location>
        <begin position="593"/>
        <end position="613"/>
    </location>
</feature>
<dbReference type="PANTHER" id="PTHR43310:SF4">
    <property type="entry name" value="AFR304WP"/>
    <property type="match status" value="1"/>
</dbReference>
<dbReference type="PANTHER" id="PTHR43310">
    <property type="entry name" value="SULFATE TRANSPORTER YBAR-RELATED"/>
    <property type="match status" value="1"/>
</dbReference>
<keyword evidence="5" id="KW-0029">Amino-acid transport</keyword>
<keyword evidence="7 9" id="KW-0472">Membrane</keyword>
<dbReference type="InterPro" id="IPR014710">
    <property type="entry name" value="RmlC-like_jellyroll"/>
</dbReference>
<protein>
    <recommendedName>
        <fullName evidence="14">Sulfate transporter</fullName>
    </recommendedName>
</protein>
<dbReference type="InterPro" id="IPR002645">
    <property type="entry name" value="STAS_dom"/>
</dbReference>
<dbReference type="InterPro" id="IPR036513">
    <property type="entry name" value="STAS_dom_sf"/>
</dbReference>
<organism evidence="12 13">
    <name type="scientific">Emydomyces testavorans</name>
    <dbReference type="NCBI Taxonomy" id="2070801"/>
    <lineage>
        <taxon>Eukaryota</taxon>
        <taxon>Fungi</taxon>
        <taxon>Dikarya</taxon>
        <taxon>Ascomycota</taxon>
        <taxon>Pezizomycotina</taxon>
        <taxon>Eurotiomycetes</taxon>
        <taxon>Eurotiomycetidae</taxon>
        <taxon>Onygenales</taxon>
        <taxon>Nannizziopsiaceae</taxon>
        <taxon>Emydomyces</taxon>
    </lineage>
</organism>
<dbReference type="Gene3D" id="3.30.750.24">
    <property type="entry name" value="STAS domain"/>
    <property type="match status" value="1"/>
</dbReference>
<comment type="subcellular location">
    <subcellularLocation>
        <location evidence="1">Vacuole membrane</location>
        <topology evidence="1">Multi-pass membrane protein</topology>
    </subcellularLocation>
</comment>
<proteinExistence type="predicted"/>
<dbReference type="Proteomes" id="UP001219355">
    <property type="component" value="Chromosome 1"/>
</dbReference>
<dbReference type="EMBL" id="CP120627">
    <property type="protein sequence ID" value="WEW55753.1"/>
    <property type="molecule type" value="Genomic_DNA"/>
</dbReference>
<feature type="region of interest" description="Disordered" evidence="8">
    <location>
        <begin position="1"/>
        <end position="56"/>
    </location>
</feature>
<evidence type="ECO:0000256" key="9">
    <source>
        <dbReference type="SAM" id="Phobius"/>
    </source>
</evidence>
<sequence length="1090" mass="120272">MDGRRSPAPGAETIDTDLNRGESDARIIASPAQSALGTEGITSPRNIRGRRASVSERTPARSFYHRAFHGPYSRGFDLAEEGQYSFQGVREQTAELESRALSDAESVRSFRSSFSGRREDVSSLLDQRVAEVFGTRGKSETQPAAPEIIIEEESDSETYREGPSSAHSGESALTAMLLGPPSSQQGEDFNQPEDELEDEAGPRISRETTQLREEDQDATERSPLVRQPSRPHSVRGYGTSGDIENPPLRLPASTLPWDTKLPVPRQKFDWKTFCNPRKWNRRAILQEGIIYPASLLPAVLLGLLLNILDALSYGMILFPLGEPLFAGLGADGISIFYVSTIISQLVFSCGGSVFKGGIGSEMIEVVPFFHKMALMILARVGAENMDAVLATTILAYALSSVLTGTVFFVMGASGLGSFIGFFPRHILIGCIGGVGWFLVATGLEVSARLSGNFKYNLDTLERLFQLDTIFLWTTPLVVAIGLLLLKRYIHSNFLVGGYFLSVAGLFYMIKFISGISLDTLRRSGWVFEAPASENPWYHFYTLYNFSAVDWSALADTVPAMFALTFFGILHVPINVPALGISTGEDNLNVDRELIAHGISNVLSGLAGSIQNYLVYTNSLLFIASGGNHRLAGIMLAAGTFGILLAGPGIIGFIPILVVGALIYMLGIELMQEALVETWGKLHRLEYMTVVMIVVTMGAWDFVAGIMVGIFLACLNFVVQASQKSAITGTYTGQVAVSTVRRNPMHVRFLKEAGRQTFVIKLSGFLFFGTIVSVEKQIRWLVEEEVFNHRPIRFLVLDLWHVKGLDFSAAEAFTRLNRMLRARRVHMLVCGVDVAGEVGRSLRNVGLFEQENEVRVFENLNSALEYCENELLQALHDRKDAMSGTKIERSQLREILKPQTPDLPINSPRRFYLLQLAATTLNEASSSSTTPPTSKALSTTSLQQPPLPLLLHSFQGLTTKPHDFWAPAAQYFTRAEYPASSVLYRTGDVAQYFYLLESGMLRAEYDTPQGSYFELIVAGRPCGELPFFGATRRTATVRAETACVVWMMGEDGWKRLREAEAEVGLEMMRVCLKLTAERMDSITSYVLTATQ</sequence>
<feature type="transmembrane region" description="Helical" evidence="9">
    <location>
        <begin position="421"/>
        <end position="443"/>
    </location>
</feature>
<dbReference type="CDD" id="cd00038">
    <property type="entry name" value="CAP_ED"/>
    <property type="match status" value="1"/>
</dbReference>
<feature type="compositionally biased region" description="Polar residues" evidence="8">
    <location>
        <begin position="31"/>
        <end position="45"/>
    </location>
</feature>
<evidence type="ECO:0000313" key="12">
    <source>
        <dbReference type="EMBL" id="WEW55753.1"/>
    </source>
</evidence>
<feature type="domain" description="Cyclic nucleotide-binding" evidence="10">
    <location>
        <begin position="976"/>
        <end position="1055"/>
    </location>
</feature>
<feature type="transmembrane region" description="Helical" evidence="9">
    <location>
        <begin position="633"/>
        <end position="665"/>
    </location>
</feature>
<dbReference type="InterPro" id="IPR052706">
    <property type="entry name" value="Membrane-Transporter-like"/>
</dbReference>
<dbReference type="InterPro" id="IPR011547">
    <property type="entry name" value="SLC26A/SulP_dom"/>
</dbReference>
<evidence type="ECO:0000256" key="8">
    <source>
        <dbReference type="SAM" id="MobiDB-lite"/>
    </source>
</evidence>
<evidence type="ECO:0008006" key="14">
    <source>
        <dbReference type="Google" id="ProtNLM"/>
    </source>
</evidence>
<keyword evidence="4 9" id="KW-0812">Transmembrane</keyword>
<dbReference type="SUPFAM" id="SSF51206">
    <property type="entry name" value="cAMP-binding domain-like"/>
    <property type="match status" value="1"/>
</dbReference>
<keyword evidence="2" id="KW-0813">Transport</keyword>
<dbReference type="GO" id="GO:0000329">
    <property type="term" value="C:fungal-type vacuole membrane"/>
    <property type="evidence" value="ECO:0007669"/>
    <property type="project" value="UniProtKB-ARBA"/>
</dbReference>
<keyword evidence="3" id="KW-0926">Vacuole</keyword>
<dbReference type="AlphaFoldDB" id="A0AAF0IGI8"/>
<dbReference type="Gene3D" id="2.60.120.10">
    <property type="entry name" value="Jelly Rolls"/>
    <property type="match status" value="1"/>
</dbReference>
<evidence type="ECO:0000256" key="4">
    <source>
        <dbReference type="ARBA" id="ARBA00022692"/>
    </source>
</evidence>
<evidence type="ECO:0000313" key="13">
    <source>
        <dbReference type="Proteomes" id="UP001219355"/>
    </source>
</evidence>
<evidence type="ECO:0000256" key="7">
    <source>
        <dbReference type="ARBA" id="ARBA00023136"/>
    </source>
</evidence>
<evidence type="ECO:0000256" key="3">
    <source>
        <dbReference type="ARBA" id="ARBA00022554"/>
    </source>
</evidence>
<accession>A0AAF0IGI8</accession>
<evidence type="ECO:0000256" key="5">
    <source>
        <dbReference type="ARBA" id="ARBA00022970"/>
    </source>
</evidence>
<dbReference type="PROSITE" id="PS50801">
    <property type="entry name" value="STAS"/>
    <property type="match status" value="1"/>
</dbReference>
<feature type="compositionally biased region" description="Acidic residues" evidence="8">
    <location>
        <begin position="190"/>
        <end position="199"/>
    </location>
</feature>
<evidence type="ECO:0000256" key="1">
    <source>
        <dbReference type="ARBA" id="ARBA00004128"/>
    </source>
</evidence>
<feature type="transmembrane region" description="Helical" evidence="9">
    <location>
        <begin position="333"/>
        <end position="353"/>
    </location>
</feature>
<dbReference type="InterPro" id="IPR018490">
    <property type="entry name" value="cNMP-bd_dom_sf"/>
</dbReference>
<dbReference type="Pfam" id="PF00916">
    <property type="entry name" value="Sulfate_transp"/>
    <property type="match status" value="1"/>
</dbReference>
<dbReference type="InterPro" id="IPR000595">
    <property type="entry name" value="cNMP-bd_dom"/>
</dbReference>
<feature type="transmembrane region" description="Helical" evidence="9">
    <location>
        <begin position="463"/>
        <end position="485"/>
    </location>
</feature>
<dbReference type="PROSITE" id="PS50042">
    <property type="entry name" value="CNMP_BINDING_3"/>
    <property type="match status" value="1"/>
</dbReference>
<feature type="transmembrane region" description="Helical" evidence="9">
    <location>
        <begin position="388"/>
        <end position="409"/>
    </location>
</feature>
<feature type="region of interest" description="Disordered" evidence="8">
    <location>
        <begin position="135"/>
        <end position="249"/>
    </location>
</feature>
<feature type="domain" description="STAS" evidence="11">
    <location>
        <begin position="758"/>
        <end position="866"/>
    </location>
</feature>
<dbReference type="GO" id="GO:0034490">
    <property type="term" value="P:basic amino acid transmembrane import into vacuole"/>
    <property type="evidence" value="ECO:0007669"/>
    <property type="project" value="UniProtKB-ARBA"/>
</dbReference>
<feature type="compositionally biased region" description="Basic and acidic residues" evidence="8">
    <location>
        <begin position="200"/>
        <end position="213"/>
    </location>
</feature>
<evidence type="ECO:0000256" key="2">
    <source>
        <dbReference type="ARBA" id="ARBA00022448"/>
    </source>
</evidence>
<evidence type="ECO:0000256" key="6">
    <source>
        <dbReference type="ARBA" id="ARBA00022989"/>
    </source>
</evidence>
<keyword evidence="13" id="KW-1185">Reference proteome</keyword>
<reference evidence="12" key="1">
    <citation type="submission" date="2023-03" db="EMBL/GenBank/DDBJ databases">
        <title>Emydomyces testavorans Genome Sequence.</title>
        <authorList>
            <person name="Hoyer L."/>
        </authorList>
    </citation>
    <scope>NUCLEOTIDE SEQUENCE</scope>
    <source>
        <strain evidence="12">16-2883</strain>
    </source>
</reference>
<gene>
    <name evidence="12" type="ORF">PRK78_001186</name>
</gene>
<dbReference type="CDD" id="cd07042">
    <property type="entry name" value="STAS_SulP_like_sulfate_transporter"/>
    <property type="match status" value="1"/>
</dbReference>
<evidence type="ECO:0000259" key="10">
    <source>
        <dbReference type="PROSITE" id="PS50042"/>
    </source>
</evidence>
<evidence type="ECO:0000259" key="11">
    <source>
        <dbReference type="PROSITE" id="PS50801"/>
    </source>
</evidence>
<keyword evidence="6 9" id="KW-1133">Transmembrane helix</keyword>
<dbReference type="SUPFAM" id="SSF52091">
    <property type="entry name" value="SpoIIaa-like"/>
    <property type="match status" value="1"/>
</dbReference>
<feature type="transmembrane region" description="Helical" evidence="9">
    <location>
        <begin position="289"/>
        <end position="313"/>
    </location>
</feature>
<dbReference type="Pfam" id="PF00027">
    <property type="entry name" value="cNMP_binding"/>
    <property type="match status" value="1"/>
</dbReference>
<feature type="transmembrane region" description="Helical" evidence="9">
    <location>
        <begin position="686"/>
        <end position="712"/>
    </location>
</feature>
<dbReference type="SMART" id="SM00100">
    <property type="entry name" value="cNMP"/>
    <property type="match status" value="1"/>
</dbReference>
<dbReference type="FunFam" id="3.30.750.24:FF:000012">
    <property type="entry name" value="Sulfate transporter family protein"/>
    <property type="match status" value="1"/>
</dbReference>